<evidence type="ECO:0000256" key="3">
    <source>
        <dbReference type="ARBA" id="ARBA00023163"/>
    </source>
</evidence>
<keyword evidence="6" id="KW-1185">Reference proteome</keyword>
<dbReference type="PANTHER" id="PTHR30146:SF155">
    <property type="entry name" value="ALANINE RACEMASE"/>
    <property type="match status" value="1"/>
</dbReference>
<evidence type="ECO:0000313" key="5">
    <source>
        <dbReference type="EMBL" id="OKL47339.1"/>
    </source>
</evidence>
<dbReference type="OrthoDB" id="9785139at2"/>
<dbReference type="GO" id="GO:0003700">
    <property type="term" value="F:DNA-binding transcription factor activity"/>
    <property type="evidence" value="ECO:0007669"/>
    <property type="project" value="TreeGrafter"/>
</dbReference>
<dbReference type="Pfam" id="PF00356">
    <property type="entry name" value="LacI"/>
    <property type="match status" value="1"/>
</dbReference>
<dbReference type="InterPro" id="IPR000843">
    <property type="entry name" value="HTH_LacI"/>
</dbReference>
<keyword evidence="2" id="KW-0238">DNA-binding</keyword>
<sequence>MAATIRDIASACNVSLSTVSRALNEQAGVSEETRVLVQETAARLGYLPNVAAQRLRRRGSDLIGIFIKGPMNPFFQELLERFEHRLRAEGFVVSIVRIWHNEDEVAITQATLASTRYAGAIMLGGWFNVGAEGLAQVSVPTVFCTTYSVAGADLDKYSTVVIDDRQAMRDLVTHLRGLGHERIAYLGCDDDDLSVGSFRESAFQEALQASGVPLVQDLCAGERFEEDPYSFSYGYRFAQKLASHAPTAVVAVSDVVALGAVRGLTDLGLRVPEDVSVAGIDGILVTEFTVPRLTTVVQPAEELVSETWDLLRSLMSGGEHRHVIVPGVLSARESTGPVAS</sequence>
<reference evidence="6" key="1">
    <citation type="submission" date="2016-11" db="EMBL/GenBank/DDBJ databases">
        <title>Actinomyces gypaetusis sp. nov. isolated from Gypaetus barbatus in Qinghai Tibet Plateau China.</title>
        <authorList>
            <person name="Meng X."/>
        </authorList>
    </citation>
    <scope>NUCLEOTIDE SEQUENCE [LARGE SCALE GENOMIC DNA]</scope>
    <source>
        <strain evidence="6">DSM 15383</strain>
    </source>
</reference>
<evidence type="ECO:0000256" key="1">
    <source>
        <dbReference type="ARBA" id="ARBA00023015"/>
    </source>
</evidence>
<protein>
    <recommendedName>
        <fullName evidence="4">HTH lacI-type domain-containing protein</fullName>
    </recommendedName>
</protein>
<dbReference type="InterPro" id="IPR046335">
    <property type="entry name" value="LacI/GalR-like_sensor"/>
</dbReference>
<dbReference type="STRING" id="156892.BM477_06630"/>
<dbReference type="Gene3D" id="1.10.260.40">
    <property type="entry name" value="lambda repressor-like DNA-binding domains"/>
    <property type="match status" value="1"/>
</dbReference>
<evidence type="ECO:0000259" key="4">
    <source>
        <dbReference type="PROSITE" id="PS50932"/>
    </source>
</evidence>
<evidence type="ECO:0000256" key="2">
    <source>
        <dbReference type="ARBA" id="ARBA00023125"/>
    </source>
</evidence>
<dbReference type="CDD" id="cd06267">
    <property type="entry name" value="PBP1_LacI_sugar_binding-like"/>
    <property type="match status" value="1"/>
</dbReference>
<dbReference type="Pfam" id="PF13377">
    <property type="entry name" value="Peripla_BP_3"/>
    <property type="match status" value="1"/>
</dbReference>
<dbReference type="CDD" id="cd01392">
    <property type="entry name" value="HTH_LacI"/>
    <property type="match status" value="1"/>
</dbReference>
<keyword evidence="3" id="KW-0804">Transcription</keyword>
<keyword evidence="1" id="KW-0805">Transcription regulation</keyword>
<dbReference type="PANTHER" id="PTHR30146">
    <property type="entry name" value="LACI-RELATED TRANSCRIPTIONAL REPRESSOR"/>
    <property type="match status" value="1"/>
</dbReference>
<dbReference type="SMART" id="SM00354">
    <property type="entry name" value="HTH_LACI"/>
    <property type="match status" value="1"/>
</dbReference>
<proteinExistence type="predicted"/>
<name>A0A1Q5PL21_9ACTO</name>
<comment type="caution">
    <text evidence="5">The sequence shown here is derived from an EMBL/GenBank/DDBJ whole genome shotgun (WGS) entry which is preliminary data.</text>
</comment>
<feature type="domain" description="HTH lacI-type" evidence="4">
    <location>
        <begin position="3"/>
        <end position="57"/>
    </location>
</feature>
<dbReference type="SUPFAM" id="SSF53822">
    <property type="entry name" value="Periplasmic binding protein-like I"/>
    <property type="match status" value="1"/>
</dbReference>
<dbReference type="RefSeq" id="WP_075361910.1">
    <property type="nucleotide sequence ID" value="NZ_MPDM01000007.1"/>
</dbReference>
<dbReference type="InterPro" id="IPR010982">
    <property type="entry name" value="Lambda_DNA-bd_dom_sf"/>
</dbReference>
<dbReference type="InterPro" id="IPR028082">
    <property type="entry name" value="Peripla_BP_I"/>
</dbReference>
<gene>
    <name evidence="5" type="ORF">BM477_06630</name>
</gene>
<dbReference type="GO" id="GO:0000976">
    <property type="term" value="F:transcription cis-regulatory region binding"/>
    <property type="evidence" value="ECO:0007669"/>
    <property type="project" value="TreeGrafter"/>
</dbReference>
<evidence type="ECO:0000313" key="6">
    <source>
        <dbReference type="Proteomes" id="UP000186465"/>
    </source>
</evidence>
<dbReference type="SUPFAM" id="SSF47413">
    <property type="entry name" value="lambda repressor-like DNA-binding domains"/>
    <property type="match status" value="1"/>
</dbReference>
<accession>A0A1Q5PL21</accession>
<dbReference type="EMBL" id="MPDM01000007">
    <property type="protein sequence ID" value="OKL47339.1"/>
    <property type="molecule type" value="Genomic_DNA"/>
</dbReference>
<dbReference type="PROSITE" id="PS50932">
    <property type="entry name" value="HTH_LACI_2"/>
    <property type="match status" value="1"/>
</dbReference>
<dbReference type="Gene3D" id="3.40.50.2300">
    <property type="match status" value="2"/>
</dbReference>
<dbReference type="Proteomes" id="UP000186465">
    <property type="component" value="Unassembled WGS sequence"/>
</dbReference>
<dbReference type="AlphaFoldDB" id="A0A1Q5PL21"/>
<organism evidence="5 6">
    <name type="scientific">Boudabousia marimammalium</name>
    <dbReference type="NCBI Taxonomy" id="156892"/>
    <lineage>
        <taxon>Bacteria</taxon>
        <taxon>Bacillati</taxon>
        <taxon>Actinomycetota</taxon>
        <taxon>Actinomycetes</taxon>
        <taxon>Actinomycetales</taxon>
        <taxon>Actinomycetaceae</taxon>
        <taxon>Boudabousia</taxon>
    </lineage>
</organism>